<gene>
    <name evidence="13" type="primary">LOC111126938</name>
</gene>
<dbReference type="Proteomes" id="UP000694844">
    <property type="component" value="Chromosome 3"/>
</dbReference>
<dbReference type="PRINTS" id="PR00896">
    <property type="entry name" value="VASOPRESSINR"/>
</dbReference>
<evidence type="ECO:0000256" key="10">
    <source>
        <dbReference type="RuleBase" id="RU046427"/>
    </source>
</evidence>
<dbReference type="InterPro" id="IPR001817">
    <property type="entry name" value="Vasoprsn_rcpt"/>
</dbReference>
<evidence type="ECO:0000259" key="11">
    <source>
        <dbReference type="PROSITE" id="PS50262"/>
    </source>
</evidence>
<evidence type="ECO:0000256" key="3">
    <source>
        <dbReference type="ARBA" id="ARBA00022692"/>
    </source>
</evidence>
<feature type="domain" description="G-protein coupled receptors family 1 profile" evidence="11">
    <location>
        <begin position="3"/>
        <end position="297"/>
    </location>
</feature>
<dbReference type="GO" id="GO:0005886">
    <property type="term" value="C:plasma membrane"/>
    <property type="evidence" value="ECO:0007669"/>
    <property type="project" value="UniProtKB-SubCell"/>
</dbReference>
<protein>
    <submittedName>
        <fullName evidence="13">Cardioacceleratory peptide receptor-like</fullName>
    </submittedName>
</protein>
<dbReference type="InterPro" id="IPR000276">
    <property type="entry name" value="GPCR_Rhodpsn"/>
</dbReference>
<feature type="transmembrane region" description="Helical" evidence="10">
    <location>
        <begin position="21"/>
        <end position="43"/>
    </location>
</feature>
<feature type="transmembrane region" description="Helical" evidence="10">
    <location>
        <begin position="102"/>
        <end position="121"/>
    </location>
</feature>
<keyword evidence="2" id="KW-1003">Cell membrane</keyword>
<keyword evidence="6 10" id="KW-0472">Membrane</keyword>
<dbReference type="PANTHER" id="PTHR24224">
    <property type="entry name" value="CARDIOACCELERATORY PEPTIDE RECEPTOR-RELATED"/>
    <property type="match status" value="1"/>
</dbReference>
<comment type="similarity">
    <text evidence="10">Belongs to the G-protein coupled receptor 1 family. Vasopressin/oxytocin receptor subfamily.</text>
</comment>
<comment type="caution">
    <text evidence="10">Lacks conserved residue(s) required for the propagation of feature annotation.</text>
</comment>
<dbReference type="KEGG" id="cvn:111126938"/>
<evidence type="ECO:0000313" key="12">
    <source>
        <dbReference type="Proteomes" id="UP000694844"/>
    </source>
</evidence>
<dbReference type="AlphaFoldDB" id="A0A8B8DHI4"/>
<dbReference type="Pfam" id="PF00001">
    <property type="entry name" value="7tm_1"/>
    <property type="match status" value="1"/>
</dbReference>
<keyword evidence="4 10" id="KW-1133">Transmembrane helix</keyword>
<dbReference type="GeneID" id="111126938"/>
<feature type="transmembrane region" description="Helical" evidence="10">
    <location>
        <begin position="146"/>
        <end position="173"/>
    </location>
</feature>
<evidence type="ECO:0000256" key="1">
    <source>
        <dbReference type="ARBA" id="ARBA00004651"/>
    </source>
</evidence>
<evidence type="ECO:0000256" key="8">
    <source>
        <dbReference type="ARBA" id="ARBA00023180"/>
    </source>
</evidence>
<evidence type="ECO:0000256" key="6">
    <source>
        <dbReference type="ARBA" id="ARBA00023136"/>
    </source>
</evidence>
<dbReference type="GO" id="GO:0005000">
    <property type="term" value="F:vasopressin receptor activity"/>
    <property type="evidence" value="ECO:0007669"/>
    <property type="project" value="InterPro"/>
</dbReference>
<dbReference type="PROSITE" id="PS00237">
    <property type="entry name" value="G_PROTEIN_RECEP_F1_1"/>
    <property type="match status" value="1"/>
</dbReference>
<dbReference type="InterPro" id="IPR052665">
    <property type="entry name" value="Neuropeptide-GPCR"/>
</dbReference>
<dbReference type="SMART" id="SM01381">
    <property type="entry name" value="7TM_GPCR_Srsx"/>
    <property type="match status" value="1"/>
</dbReference>
<keyword evidence="7 10" id="KW-0675">Receptor</keyword>
<proteinExistence type="inferred from homology"/>
<keyword evidence="9 10" id="KW-0807">Transducer</keyword>
<evidence type="ECO:0000256" key="9">
    <source>
        <dbReference type="ARBA" id="ARBA00023224"/>
    </source>
</evidence>
<dbReference type="Gene3D" id="1.20.1070.10">
    <property type="entry name" value="Rhodopsin 7-helix transmembrane proteins"/>
    <property type="match status" value="1"/>
</dbReference>
<sequence>MSGNAVVLVIIFLTRKLRSRMNIFMANLAIADLMVGVSVFVDLMEKFLVEWYGGDALCKTVKFYQAAASYGSTYALVAMSIDRFDSVARPLQTMGKEFRIRLLIGVQWGVSLLFSLPMFMYKDEVKFSKHQCYLQLPEEWMWRPYVILHSTAIMFVPTLLIAVCYITIVTVVWKKSSFTVSNRRGKSEDSCVELSTIITKDGFSEEKMLLKPQQQKRVHWKKTGDSSSRGLIPKAKIKTVKMTFVIVLAFVFCWSPYWIFNLLATFGHIPRTQTFAAMNVLFQSLIWLNSAANPVIFFLFNSALYKRLCSQRPPSNQPTTSVSHL</sequence>
<feature type="transmembrane region" description="Helical" evidence="10">
    <location>
        <begin position="242"/>
        <end position="260"/>
    </location>
</feature>
<dbReference type="RefSeq" id="XP_022327597.1">
    <property type="nucleotide sequence ID" value="XM_022471889.1"/>
</dbReference>
<keyword evidence="5 10" id="KW-0297">G-protein coupled receptor</keyword>
<dbReference type="PROSITE" id="PS50262">
    <property type="entry name" value="G_PROTEIN_RECEP_F1_2"/>
    <property type="match status" value="1"/>
</dbReference>
<organism evidence="12 13">
    <name type="scientific">Crassostrea virginica</name>
    <name type="common">Eastern oyster</name>
    <dbReference type="NCBI Taxonomy" id="6565"/>
    <lineage>
        <taxon>Eukaryota</taxon>
        <taxon>Metazoa</taxon>
        <taxon>Spiralia</taxon>
        <taxon>Lophotrochozoa</taxon>
        <taxon>Mollusca</taxon>
        <taxon>Bivalvia</taxon>
        <taxon>Autobranchia</taxon>
        <taxon>Pteriomorphia</taxon>
        <taxon>Ostreida</taxon>
        <taxon>Ostreoidea</taxon>
        <taxon>Ostreidae</taxon>
        <taxon>Crassostrea</taxon>
    </lineage>
</organism>
<reference evidence="13" key="1">
    <citation type="submission" date="2025-08" db="UniProtKB">
        <authorList>
            <consortium name="RefSeq"/>
        </authorList>
    </citation>
    <scope>IDENTIFICATION</scope>
    <source>
        <tissue evidence="13">Whole sample</tissue>
    </source>
</reference>
<evidence type="ECO:0000256" key="5">
    <source>
        <dbReference type="ARBA" id="ARBA00023040"/>
    </source>
</evidence>
<dbReference type="PRINTS" id="PR00237">
    <property type="entry name" value="GPCRRHODOPSN"/>
</dbReference>
<keyword evidence="3 10" id="KW-0812">Transmembrane</keyword>
<evidence type="ECO:0000256" key="2">
    <source>
        <dbReference type="ARBA" id="ARBA00022475"/>
    </source>
</evidence>
<evidence type="ECO:0000256" key="4">
    <source>
        <dbReference type="ARBA" id="ARBA00022989"/>
    </source>
</evidence>
<dbReference type="OrthoDB" id="5987909at2759"/>
<dbReference type="SUPFAM" id="SSF81321">
    <property type="entry name" value="Family A G protein-coupled receptor-like"/>
    <property type="match status" value="1"/>
</dbReference>
<feature type="transmembrane region" description="Helical" evidence="10">
    <location>
        <begin position="280"/>
        <end position="300"/>
    </location>
</feature>
<dbReference type="PANTHER" id="PTHR24224:SF6">
    <property type="entry name" value="CARDIOACCELERATORY PEPTIDE RECEPTOR-RELATED"/>
    <property type="match status" value="1"/>
</dbReference>
<name>A0A8B8DHI4_CRAVI</name>
<accession>A0A8B8DHI4</accession>
<feature type="transmembrane region" description="Helical" evidence="10">
    <location>
        <begin position="63"/>
        <end position="81"/>
    </location>
</feature>
<keyword evidence="12" id="KW-1185">Reference proteome</keyword>
<evidence type="ECO:0000256" key="7">
    <source>
        <dbReference type="ARBA" id="ARBA00023170"/>
    </source>
</evidence>
<dbReference type="InterPro" id="IPR017452">
    <property type="entry name" value="GPCR_Rhodpsn_7TM"/>
</dbReference>
<evidence type="ECO:0000313" key="13">
    <source>
        <dbReference type="RefSeq" id="XP_022327597.1"/>
    </source>
</evidence>
<keyword evidence="8 10" id="KW-0325">Glycoprotein</keyword>
<comment type="subcellular location">
    <subcellularLocation>
        <location evidence="1 10">Cell membrane</location>
        <topology evidence="1 10">Multi-pass membrane protein</topology>
    </subcellularLocation>
</comment>